<gene>
    <name evidence="2" type="ORF">COCHEDRAFT_1207660</name>
</gene>
<dbReference type="EMBL" id="KB445587">
    <property type="protein sequence ID" value="EMD85661.1"/>
    <property type="molecule type" value="Genomic_DNA"/>
</dbReference>
<dbReference type="Gene3D" id="3.30.710.10">
    <property type="entry name" value="Potassium Channel Kv1.1, Chain A"/>
    <property type="match status" value="1"/>
</dbReference>
<evidence type="ECO:0000259" key="1">
    <source>
        <dbReference type="PROSITE" id="PS50097"/>
    </source>
</evidence>
<organism evidence="2 3">
    <name type="scientific">Cochliobolus heterostrophus (strain C5 / ATCC 48332 / race O)</name>
    <name type="common">Southern corn leaf blight fungus</name>
    <name type="synonym">Bipolaris maydis</name>
    <dbReference type="NCBI Taxonomy" id="701091"/>
    <lineage>
        <taxon>Eukaryota</taxon>
        <taxon>Fungi</taxon>
        <taxon>Dikarya</taxon>
        <taxon>Ascomycota</taxon>
        <taxon>Pezizomycotina</taxon>
        <taxon>Dothideomycetes</taxon>
        <taxon>Pleosporomycetidae</taxon>
        <taxon>Pleosporales</taxon>
        <taxon>Pleosporineae</taxon>
        <taxon>Pleosporaceae</taxon>
        <taxon>Bipolaris</taxon>
    </lineage>
</organism>
<dbReference type="PROSITE" id="PS50097">
    <property type="entry name" value="BTB"/>
    <property type="match status" value="1"/>
</dbReference>
<evidence type="ECO:0000313" key="2">
    <source>
        <dbReference type="EMBL" id="EMD85661.1"/>
    </source>
</evidence>
<dbReference type="CDD" id="cd18186">
    <property type="entry name" value="BTB_POZ_ZBTB_KLHL-like"/>
    <property type="match status" value="1"/>
</dbReference>
<evidence type="ECO:0000313" key="3">
    <source>
        <dbReference type="Proteomes" id="UP000016936"/>
    </source>
</evidence>
<dbReference type="SUPFAM" id="SSF54695">
    <property type="entry name" value="POZ domain"/>
    <property type="match status" value="1"/>
</dbReference>
<protein>
    <recommendedName>
        <fullName evidence="1">BTB domain-containing protein</fullName>
    </recommendedName>
</protein>
<dbReference type="PANTHER" id="PTHR47843:SF5">
    <property type="entry name" value="BTB_POZ DOMAIN PROTEIN"/>
    <property type="match status" value="1"/>
</dbReference>
<keyword evidence="3" id="KW-1185">Reference proteome</keyword>
<dbReference type="OMA" id="THAKMYE"/>
<dbReference type="eggNOG" id="ENOG502QUFU">
    <property type="taxonomic scope" value="Eukaryota"/>
</dbReference>
<reference evidence="3" key="2">
    <citation type="journal article" date="2013" name="PLoS Genet.">
        <title>Comparative genome structure, secondary metabolite, and effector coding capacity across Cochliobolus pathogens.</title>
        <authorList>
            <person name="Condon B.J."/>
            <person name="Leng Y."/>
            <person name="Wu D."/>
            <person name="Bushley K.E."/>
            <person name="Ohm R.A."/>
            <person name="Otillar R."/>
            <person name="Martin J."/>
            <person name="Schackwitz W."/>
            <person name="Grimwood J."/>
            <person name="MohdZainudin N."/>
            <person name="Xue C."/>
            <person name="Wang R."/>
            <person name="Manning V.A."/>
            <person name="Dhillon B."/>
            <person name="Tu Z.J."/>
            <person name="Steffenson B.J."/>
            <person name="Salamov A."/>
            <person name="Sun H."/>
            <person name="Lowry S."/>
            <person name="LaButti K."/>
            <person name="Han J."/>
            <person name="Copeland A."/>
            <person name="Lindquist E."/>
            <person name="Barry K."/>
            <person name="Schmutz J."/>
            <person name="Baker S.E."/>
            <person name="Ciuffetti L.M."/>
            <person name="Grigoriev I.V."/>
            <person name="Zhong S."/>
            <person name="Turgeon B.G."/>
        </authorList>
    </citation>
    <scope>NUCLEOTIDE SEQUENCE [LARGE SCALE GENOMIC DNA]</scope>
    <source>
        <strain evidence="3">C5 / ATCC 48332 / race O</strain>
    </source>
</reference>
<dbReference type="InterPro" id="IPR000210">
    <property type="entry name" value="BTB/POZ_dom"/>
</dbReference>
<dbReference type="Pfam" id="PF00651">
    <property type="entry name" value="BTB"/>
    <property type="match status" value="1"/>
</dbReference>
<proteinExistence type="predicted"/>
<feature type="domain" description="BTB" evidence="1">
    <location>
        <begin position="23"/>
        <end position="83"/>
    </location>
</feature>
<dbReference type="AlphaFoldDB" id="M2TV69"/>
<dbReference type="OrthoDB" id="6359816at2759"/>
<dbReference type="InterPro" id="IPR011333">
    <property type="entry name" value="SKP1/BTB/POZ_sf"/>
</dbReference>
<dbReference type="PANTHER" id="PTHR47843">
    <property type="entry name" value="BTB DOMAIN-CONTAINING PROTEIN-RELATED"/>
    <property type="match status" value="1"/>
</dbReference>
<dbReference type="HOGENOM" id="CLU_057752_5_2_1"/>
<dbReference type="Proteomes" id="UP000016936">
    <property type="component" value="Unassembled WGS sequence"/>
</dbReference>
<dbReference type="STRING" id="701091.M2TV69"/>
<reference evidence="2 3" key="1">
    <citation type="journal article" date="2012" name="PLoS Pathog.">
        <title>Diverse lifestyles and strategies of plant pathogenesis encoded in the genomes of eighteen Dothideomycetes fungi.</title>
        <authorList>
            <person name="Ohm R.A."/>
            <person name="Feau N."/>
            <person name="Henrissat B."/>
            <person name="Schoch C.L."/>
            <person name="Horwitz B.A."/>
            <person name="Barry K.W."/>
            <person name="Condon B.J."/>
            <person name="Copeland A.C."/>
            <person name="Dhillon B."/>
            <person name="Glaser F."/>
            <person name="Hesse C.N."/>
            <person name="Kosti I."/>
            <person name="LaButti K."/>
            <person name="Lindquist E.A."/>
            <person name="Lucas S."/>
            <person name="Salamov A.A."/>
            <person name="Bradshaw R.E."/>
            <person name="Ciuffetti L."/>
            <person name="Hamelin R.C."/>
            <person name="Kema G.H.J."/>
            <person name="Lawrence C."/>
            <person name="Scott J.A."/>
            <person name="Spatafora J.W."/>
            <person name="Turgeon B.G."/>
            <person name="de Wit P.J.G.M."/>
            <person name="Zhong S."/>
            <person name="Goodwin S.B."/>
            <person name="Grigoriev I.V."/>
        </authorList>
    </citation>
    <scope>NUCLEOTIDE SEQUENCE [LARGE SCALE GENOMIC DNA]</scope>
    <source>
        <strain evidence="3">C5 / ATCC 48332 / race O</strain>
    </source>
</reference>
<name>M2TV69_COCH5</name>
<accession>M2TV69</accession>
<sequence length="278" mass="30961">MATTLQKQLLDSLKSSLASGTYSDFKITCGSDTYKVRKVIVCNRAGFFARAVGFGGQEETESGILDLPEDEPETVKLLIQYLYERGYEPQLPLTDASFSMVAISTPVEHGKSSSKKLDYHLVFPHTCYNEHDYCHNSRLCPHHYCGQNCDYTCRGFACPICDTPALTGSSSQLLIYSKIYQMANKYEVVGLKELTKEKFNKSCSHFWNTSDFHIAANYTFSTTPEGDGGLRDLINQSIAKHMELAQGAAIRKLLTQFNGLALGILNAKSEELGWNTKS</sequence>